<keyword evidence="2" id="KW-0813">Transport</keyword>
<dbReference type="InterPro" id="IPR001638">
    <property type="entry name" value="Solute-binding_3/MltF_N"/>
</dbReference>
<comment type="similarity">
    <text evidence="1">Belongs to the bacterial solute-binding protein 3 family.</text>
</comment>
<accession>A0A3N1HT55</accession>
<dbReference type="Proteomes" id="UP000276232">
    <property type="component" value="Unassembled WGS sequence"/>
</dbReference>
<evidence type="ECO:0000313" key="7">
    <source>
        <dbReference type="EMBL" id="ROP45681.1"/>
    </source>
</evidence>
<dbReference type="AlphaFoldDB" id="A0A3N1HT55"/>
<evidence type="ECO:0000256" key="1">
    <source>
        <dbReference type="ARBA" id="ARBA00010333"/>
    </source>
</evidence>
<feature type="chain" id="PRO_5039070134" evidence="5">
    <location>
        <begin position="24"/>
        <end position="304"/>
    </location>
</feature>
<gene>
    <name evidence="7" type="ORF">EDC03_0286</name>
</gene>
<feature type="region of interest" description="Disordered" evidence="4">
    <location>
        <begin position="24"/>
        <end position="45"/>
    </location>
</feature>
<evidence type="ECO:0000256" key="5">
    <source>
        <dbReference type="SAM" id="SignalP"/>
    </source>
</evidence>
<name>A0A3N1HT55_9ACTN</name>
<organism evidence="7 8">
    <name type="scientific">Pseudokineococcus lusitanus</name>
    <dbReference type="NCBI Taxonomy" id="763993"/>
    <lineage>
        <taxon>Bacteria</taxon>
        <taxon>Bacillati</taxon>
        <taxon>Actinomycetota</taxon>
        <taxon>Actinomycetes</taxon>
        <taxon>Kineosporiales</taxon>
        <taxon>Kineosporiaceae</taxon>
        <taxon>Pseudokineococcus</taxon>
    </lineage>
</organism>
<dbReference type="OrthoDB" id="9807888at2"/>
<dbReference type="Gene3D" id="3.40.190.10">
    <property type="entry name" value="Periplasmic binding protein-like II"/>
    <property type="match status" value="2"/>
</dbReference>
<keyword evidence="8" id="KW-1185">Reference proteome</keyword>
<dbReference type="GO" id="GO:0005576">
    <property type="term" value="C:extracellular region"/>
    <property type="evidence" value="ECO:0007669"/>
    <property type="project" value="TreeGrafter"/>
</dbReference>
<dbReference type="EMBL" id="RJKN01000001">
    <property type="protein sequence ID" value="ROP45681.1"/>
    <property type="molecule type" value="Genomic_DNA"/>
</dbReference>
<dbReference type="PANTHER" id="PTHR30085:SF6">
    <property type="entry name" value="ABC TRANSPORTER GLUTAMINE-BINDING PROTEIN GLNH"/>
    <property type="match status" value="1"/>
</dbReference>
<dbReference type="CDD" id="cd13690">
    <property type="entry name" value="PBP2_GluB"/>
    <property type="match status" value="1"/>
</dbReference>
<dbReference type="PROSITE" id="PS51257">
    <property type="entry name" value="PROKAR_LIPOPROTEIN"/>
    <property type="match status" value="1"/>
</dbReference>
<sequence length="304" mass="32177">MRLHRTLAAAAAATLMITLSACGQEGSPTSPAAPGESGGTTAEAPEYEVASDVDLADSLTYERMVANGGPTIGVKFDQPGLGLQSPGADAPEGFDVEIAKLIAADLGFAPEDITFTETVSANREPFLQNGTVDLVVATYTINDERKQVVDFAGPYYVAGQDLLVRADDDSINGPDDLSGKTVCSVDGSTPAQRITEEYPDAELVTFDAYTNCVEQLTGGQVDAVTTDDAILRGYAAQQPELLRVVGEPFSEEPYGIGMPLGDTALRDFVNDSLEEAEDDGQWQAAFEYTLGDSDGVEPPEVDRY</sequence>
<evidence type="ECO:0000256" key="2">
    <source>
        <dbReference type="ARBA" id="ARBA00022448"/>
    </source>
</evidence>
<evidence type="ECO:0000256" key="4">
    <source>
        <dbReference type="SAM" id="MobiDB-lite"/>
    </source>
</evidence>
<dbReference type="SMART" id="SM00062">
    <property type="entry name" value="PBPb"/>
    <property type="match status" value="1"/>
</dbReference>
<dbReference type="RefSeq" id="WP_123378405.1">
    <property type="nucleotide sequence ID" value="NZ_RJKN01000001.1"/>
</dbReference>
<dbReference type="Pfam" id="PF00497">
    <property type="entry name" value="SBP_bac_3"/>
    <property type="match status" value="1"/>
</dbReference>
<dbReference type="InterPro" id="IPR051455">
    <property type="entry name" value="Bact_solute-bind_prot3"/>
</dbReference>
<dbReference type="FunCoup" id="A0A3N1HT55">
    <property type="interactions" value="17"/>
</dbReference>
<dbReference type="GO" id="GO:0030288">
    <property type="term" value="C:outer membrane-bounded periplasmic space"/>
    <property type="evidence" value="ECO:0007669"/>
    <property type="project" value="TreeGrafter"/>
</dbReference>
<feature type="signal peptide" evidence="5">
    <location>
        <begin position="1"/>
        <end position="23"/>
    </location>
</feature>
<proteinExistence type="inferred from homology"/>
<evidence type="ECO:0000313" key="8">
    <source>
        <dbReference type="Proteomes" id="UP000276232"/>
    </source>
</evidence>
<dbReference type="PANTHER" id="PTHR30085">
    <property type="entry name" value="AMINO ACID ABC TRANSPORTER PERMEASE"/>
    <property type="match status" value="1"/>
</dbReference>
<evidence type="ECO:0000259" key="6">
    <source>
        <dbReference type="SMART" id="SM00062"/>
    </source>
</evidence>
<feature type="domain" description="Solute-binding protein family 3/N-terminal" evidence="6">
    <location>
        <begin position="71"/>
        <end position="293"/>
    </location>
</feature>
<protein>
    <submittedName>
        <fullName evidence="7">Amino acid ABC transporter substrate-binding protein (PAAT family)</fullName>
    </submittedName>
</protein>
<evidence type="ECO:0000256" key="3">
    <source>
        <dbReference type="ARBA" id="ARBA00022729"/>
    </source>
</evidence>
<keyword evidence="3 5" id="KW-0732">Signal</keyword>
<dbReference type="InParanoid" id="A0A3N1HT55"/>
<comment type="caution">
    <text evidence="7">The sequence shown here is derived from an EMBL/GenBank/DDBJ whole genome shotgun (WGS) entry which is preliminary data.</text>
</comment>
<dbReference type="GO" id="GO:0006865">
    <property type="term" value="P:amino acid transport"/>
    <property type="evidence" value="ECO:0007669"/>
    <property type="project" value="TreeGrafter"/>
</dbReference>
<reference evidence="7 8" key="1">
    <citation type="journal article" date="2015" name="Stand. Genomic Sci.">
        <title>Genomic Encyclopedia of Bacterial and Archaeal Type Strains, Phase III: the genomes of soil and plant-associated and newly described type strains.</title>
        <authorList>
            <person name="Whitman W.B."/>
            <person name="Woyke T."/>
            <person name="Klenk H.P."/>
            <person name="Zhou Y."/>
            <person name="Lilburn T.G."/>
            <person name="Beck B.J."/>
            <person name="De Vos P."/>
            <person name="Vandamme P."/>
            <person name="Eisen J.A."/>
            <person name="Garrity G."/>
            <person name="Hugenholtz P."/>
            <person name="Kyrpides N.C."/>
        </authorList>
    </citation>
    <scope>NUCLEOTIDE SEQUENCE [LARGE SCALE GENOMIC DNA]</scope>
    <source>
        <strain evidence="7 8">CECT 7306</strain>
    </source>
</reference>
<dbReference type="SUPFAM" id="SSF53850">
    <property type="entry name" value="Periplasmic binding protein-like II"/>
    <property type="match status" value="1"/>
</dbReference>